<evidence type="ECO:0000256" key="1">
    <source>
        <dbReference type="SAM" id="MobiDB-lite"/>
    </source>
</evidence>
<feature type="compositionally biased region" description="Polar residues" evidence="1">
    <location>
        <begin position="245"/>
        <end position="262"/>
    </location>
</feature>
<feature type="compositionally biased region" description="Basic and acidic residues" evidence="1">
    <location>
        <begin position="218"/>
        <end position="230"/>
    </location>
</feature>
<feature type="region of interest" description="Disordered" evidence="1">
    <location>
        <begin position="180"/>
        <end position="262"/>
    </location>
</feature>
<comment type="caution">
    <text evidence="2">The sequence shown here is derived from an EMBL/GenBank/DDBJ whole genome shotgun (WGS) entry which is preliminary data.</text>
</comment>
<organism evidence="2 3">
    <name type="scientific">Olea europaea subsp. europaea</name>
    <dbReference type="NCBI Taxonomy" id="158383"/>
    <lineage>
        <taxon>Eukaryota</taxon>
        <taxon>Viridiplantae</taxon>
        <taxon>Streptophyta</taxon>
        <taxon>Embryophyta</taxon>
        <taxon>Tracheophyta</taxon>
        <taxon>Spermatophyta</taxon>
        <taxon>Magnoliopsida</taxon>
        <taxon>eudicotyledons</taxon>
        <taxon>Gunneridae</taxon>
        <taxon>Pentapetalae</taxon>
        <taxon>asterids</taxon>
        <taxon>lamiids</taxon>
        <taxon>Lamiales</taxon>
        <taxon>Oleaceae</taxon>
        <taxon>Oleeae</taxon>
        <taxon>Olea</taxon>
    </lineage>
</organism>
<gene>
    <name evidence="2" type="ORF">OLEA9_A058691</name>
</gene>
<accession>A0A8S0THQ2</accession>
<proteinExistence type="predicted"/>
<dbReference type="PANTHER" id="PTHR48449">
    <property type="entry name" value="DUF1985 DOMAIN-CONTAINING PROTEIN"/>
    <property type="match status" value="1"/>
</dbReference>
<dbReference type="Gramene" id="OE9A058691T1">
    <property type="protein sequence ID" value="OE9A058691C1"/>
    <property type="gene ID" value="OE9A058691"/>
</dbReference>
<evidence type="ECO:0000313" key="3">
    <source>
        <dbReference type="Proteomes" id="UP000594638"/>
    </source>
</evidence>
<sequence length="473" mass="52118">MDFEFLILEDAWLRAHISQRSNLKYVKIVMDPFDERQREDFRNSPLGYLADIPDIQFSAQLILQLLFRTIRTEKVNELWFNVQGHLMRFDLQVYTAVMGLRCGLFPEGDDFDRLIERKRLKERYFKSNDKLHVYATLRPTDAKAKQPYISSLMPYDDPPVPVLDDIVRTVVAPQIHSLRAESEVGRQSGGQDLEDRVRSGQSGDGETSGDDESDGESGSDREGDDSKDTDDSSTPSAAPVRSPVQGHTTNSLPVRTSTSSLTKGEVKELLLDQRILFEMRLRTVKLEIEQHVTFECIRLCEFIAAQVAPHPPTTAPHSTSAIFEPGPSGCSPQDVHGRGTDPWPTPIEMGVDTGCSQPPGTCIINERSIRPPCTNKGKLLVGTEGLPEGADIAPCPDAEHEPLPTRIDDQENGVATEPSDAVVISDAEIDGCNVTDGEGIVTTVPVPAPDVPVPVLVPEGGRVSTTRWCSARL</sequence>
<evidence type="ECO:0000313" key="2">
    <source>
        <dbReference type="EMBL" id="CAA3005419.1"/>
    </source>
</evidence>
<dbReference type="Proteomes" id="UP000594638">
    <property type="component" value="Unassembled WGS sequence"/>
</dbReference>
<reference evidence="2 3" key="1">
    <citation type="submission" date="2019-12" db="EMBL/GenBank/DDBJ databases">
        <authorList>
            <person name="Alioto T."/>
            <person name="Alioto T."/>
            <person name="Gomez Garrido J."/>
        </authorList>
    </citation>
    <scope>NUCLEOTIDE SEQUENCE [LARGE SCALE GENOMIC DNA]</scope>
</reference>
<protein>
    <recommendedName>
        <fullName evidence="4">DUF1985 domain-containing protein</fullName>
    </recommendedName>
</protein>
<name>A0A8S0THQ2_OLEEU</name>
<dbReference type="EMBL" id="CACTIH010007246">
    <property type="protein sequence ID" value="CAA3005419.1"/>
    <property type="molecule type" value="Genomic_DNA"/>
</dbReference>
<dbReference type="PANTHER" id="PTHR48449:SF1">
    <property type="entry name" value="DUF1985 DOMAIN-CONTAINING PROTEIN"/>
    <property type="match status" value="1"/>
</dbReference>
<dbReference type="AlphaFoldDB" id="A0A8S0THQ2"/>
<feature type="compositionally biased region" description="Acidic residues" evidence="1">
    <location>
        <begin position="207"/>
        <end position="217"/>
    </location>
</feature>
<keyword evidence="3" id="KW-1185">Reference proteome</keyword>
<evidence type="ECO:0008006" key="4">
    <source>
        <dbReference type="Google" id="ProtNLM"/>
    </source>
</evidence>
<dbReference type="OrthoDB" id="1114298at2759"/>